<keyword evidence="1" id="KW-1133">Transmembrane helix</keyword>
<feature type="transmembrane region" description="Helical" evidence="1">
    <location>
        <begin position="100"/>
        <end position="122"/>
    </location>
</feature>
<protein>
    <recommendedName>
        <fullName evidence="4">TIGR00341 family protein</fullName>
    </recommendedName>
</protein>
<evidence type="ECO:0000313" key="3">
    <source>
        <dbReference type="Proteomes" id="UP000663838"/>
    </source>
</evidence>
<keyword evidence="1" id="KW-0812">Transmembrane</keyword>
<accession>A0A821DF66</accession>
<name>A0A821DF66_9BILA</name>
<sequence length="349" mass="39287">MTSNLAVIKRYLKTVLNLKTDQEAEQITYDEIKSGVIFKGTNFWIMAFAIFIACIGLNINSKAAVIGAMIISPLMGPIFGIGFSLGTSNTTLLKLSLRNVFRIVTISILCSTLYYLLSPYHIATDELLSFSKPTIFDIFLAFIGGMAGMIAISRHDGNRVLVGIAVATACIPPLCTAGFGIATLQWEYVLGGLYTYFINALFICLGCYMITRYLKFARFSESNIKHINSYFGILAFIAIIPALYLAYNLWMVNVYNDKIKYFVTNEIEKSHHVIHTAIDVENKTLTIDVVVDEYEDNLIKSIENKLIKYDLKDTKVKVFQTIKAINNRSEIQVLQKQLDELKSKLEKIQ</sequence>
<evidence type="ECO:0000256" key="1">
    <source>
        <dbReference type="SAM" id="Phobius"/>
    </source>
</evidence>
<gene>
    <name evidence="2" type="ORF">TOA249_LOCUS11945</name>
</gene>
<keyword evidence="1" id="KW-0472">Membrane</keyword>
<dbReference type="EMBL" id="CAJOBS010000661">
    <property type="protein sequence ID" value="CAF4620883.1"/>
    <property type="molecule type" value="Genomic_DNA"/>
</dbReference>
<comment type="caution">
    <text evidence="2">The sequence shown here is derived from an EMBL/GenBank/DDBJ whole genome shotgun (WGS) entry which is preliminary data.</text>
</comment>
<dbReference type="AlphaFoldDB" id="A0A821DF66"/>
<evidence type="ECO:0008006" key="4">
    <source>
        <dbReference type="Google" id="ProtNLM"/>
    </source>
</evidence>
<dbReference type="PANTHER" id="PTHR20992:SF9">
    <property type="entry name" value="AT15442P-RELATED"/>
    <property type="match status" value="1"/>
</dbReference>
<evidence type="ECO:0000313" key="2">
    <source>
        <dbReference type="EMBL" id="CAF4620883.1"/>
    </source>
</evidence>
<feature type="transmembrane region" description="Helical" evidence="1">
    <location>
        <begin position="188"/>
        <end position="210"/>
    </location>
</feature>
<dbReference type="InterPro" id="IPR005240">
    <property type="entry name" value="DUF389"/>
</dbReference>
<dbReference type="Pfam" id="PF04087">
    <property type="entry name" value="DUF389"/>
    <property type="match status" value="1"/>
</dbReference>
<feature type="transmembrane region" description="Helical" evidence="1">
    <location>
        <begin position="160"/>
        <end position="182"/>
    </location>
</feature>
<organism evidence="2 3">
    <name type="scientific">Rotaria socialis</name>
    <dbReference type="NCBI Taxonomy" id="392032"/>
    <lineage>
        <taxon>Eukaryota</taxon>
        <taxon>Metazoa</taxon>
        <taxon>Spiralia</taxon>
        <taxon>Gnathifera</taxon>
        <taxon>Rotifera</taxon>
        <taxon>Eurotatoria</taxon>
        <taxon>Bdelloidea</taxon>
        <taxon>Philodinida</taxon>
        <taxon>Philodinidae</taxon>
        <taxon>Rotaria</taxon>
    </lineage>
</organism>
<feature type="transmembrane region" description="Helical" evidence="1">
    <location>
        <begin position="65"/>
        <end position="88"/>
    </location>
</feature>
<feature type="transmembrane region" description="Helical" evidence="1">
    <location>
        <begin position="134"/>
        <end position="153"/>
    </location>
</feature>
<feature type="transmembrane region" description="Helical" evidence="1">
    <location>
        <begin position="41"/>
        <end position="59"/>
    </location>
</feature>
<dbReference type="PANTHER" id="PTHR20992">
    <property type="entry name" value="AT15442P-RELATED"/>
    <property type="match status" value="1"/>
</dbReference>
<reference evidence="2" key="1">
    <citation type="submission" date="2021-02" db="EMBL/GenBank/DDBJ databases">
        <authorList>
            <person name="Nowell W R."/>
        </authorList>
    </citation>
    <scope>NUCLEOTIDE SEQUENCE</scope>
</reference>
<dbReference type="Proteomes" id="UP000663838">
    <property type="component" value="Unassembled WGS sequence"/>
</dbReference>
<proteinExistence type="predicted"/>
<feature type="transmembrane region" description="Helical" evidence="1">
    <location>
        <begin position="230"/>
        <end position="250"/>
    </location>
</feature>